<evidence type="ECO:0000256" key="4">
    <source>
        <dbReference type="ARBA" id="ARBA00022516"/>
    </source>
</evidence>
<evidence type="ECO:0000256" key="9">
    <source>
        <dbReference type="ARBA" id="ARBA00022842"/>
    </source>
</evidence>
<comment type="subcellular location">
    <subcellularLocation>
        <location evidence="2">Membrane</location>
        <topology evidence="2">Multi-pass membrane protein</topology>
    </subcellularLocation>
</comment>
<dbReference type="OrthoDB" id="9766299at2"/>
<keyword evidence="20" id="KW-1185">Reference proteome</keyword>
<evidence type="ECO:0000256" key="5">
    <source>
        <dbReference type="ARBA" id="ARBA00022676"/>
    </source>
</evidence>
<keyword evidence="11" id="KW-0443">Lipid metabolism</keyword>
<accession>A0A7Z9C001</accession>
<dbReference type="Pfam" id="PF13641">
    <property type="entry name" value="Glyco_tranf_2_3"/>
    <property type="match status" value="1"/>
</dbReference>
<evidence type="ECO:0000256" key="10">
    <source>
        <dbReference type="ARBA" id="ARBA00022989"/>
    </source>
</evidence>
<gene>
    <name evidence="19" type="ORF">PL9631_940061</name>
</gene>
<dbReference type="GO" id="GO:0016758">
    <property type="term" value="F:hexosyltransferase activity"/>
    <property type="evidence" value="ECO:0007669"/>
    <property type="project" value="TreeGrafter"/>
</dbReference>
<reference evidence="19" key="1">
    <citation type="submission" date="2019-10" db="EMBL/GenBank/DDBJ databases">
        <authorList>
            <consortium name="Genoscope - CEA"/>
            <person name="William W."/>
        </authorList>
    </citation>
    <scope>NUCLEOTIDE SEQUENCE [LARGE SCALE GENOMIC DNA]</scope>
    <source>
        <strain evidence="19">BBR_PRJEB10994</strain>
    </source>
</reference>
<comment type="similarity">
    <text evidence="3">Belongs to the glycosyltransferase 2 family.</text>
</comment>
<evidence type="ECO:0000256" key="17">
    <source>
        <dbReference type="ARBA" id="ARBA00078564"/>
    </source>
</evidence>
<keyword evidence="4" id="KW-0444">Lipid biosynthesis</keyword>
<dbReference type="EC" id="2.4.1.336" evidence="15"/>
<protein>
    <recommendedName>
        <fullName evidence="16">Beta-monoglucosyldiacylglycerol synthase</fullName>
        <ecNumber evidence="15">2.4.1.336</ecNumber>
    </recommendedName>
    <alternativeName>
        <fullName evidence="17">UDP-glucose:1,2-diacylglycerol 3-beta-D-glucosyltransferase</fullName>
    </alternativeName>
</protein>
<evidence type="ECO:0000256" key="1">
    <source>
        <dbReference type="ARBA" id="ARBA00001946"/>
    </source>
</evidence>
<proteinExistence type="inferred from homology"/>
<evidence type="ECO:0000256" key="11">
    <source>
        <dbReference type="ARBA" id="ARBA00023098"/>
    </source>
</evidence>
<keyword evidence="9" id="KW-0460">Magnesium</keyword>
<evidence type="ECO:0000256" key="12">
    <source>
        <dbReference type="ARBA" id="ARBA00023136"/>
    </source>
</evidence>
<evidence type="ECO:0000256" key="13">
    <source>
        <dbReference type="ARBA" id="ARBA00023277"/>
    </source>
</evidence>
<dbReference type="GO" id="GO:0005886">
    <property type="term" value="C:plasma membrane"/>
    <property type="evidence" value="ECO:0007669"/>
    <property type="project" value="TreeGrafter"/>
</dbReference>
<evidence type="ECO:0000256" key="2">
    <source>
        <dbReference type="ARBA" id="ARBA00004141"/>
    </source>
</evidence>
<dbReference type="PANTHER" id="PTHR43867">
    <property type="entry name" value="CELLULOSE SYNTHASE CATALYTIC SUBUNIT A [UDP-FORMING]"/>
    <property type="match status" value="1"/>
</dbReference>
<name>A0A7Z9C001_9CYAN</name>
<dbReference type="PANTHER" id="PTHR43867:SF2">
    <property type="entry name" value="CELLULOSE SYNTHASE CATALYTIC SUBUNIT A [UDP-FORMING]"/>
    <property type="match status" value="1"/>
</dbReference>
<dbReference type="GO" id="GO:0006071">
    <property type="term" value="P:glycerol metabolic process"/>
    <property type="evidence" value="ECO:0007669"/>
    <property type="project" value="UniProtKB-KW"/>
</dbReference>
<evidence type="ECO:0000313" key="19">
    <source>
        <dbReference type="EMBL" id="VXD25257.1"/>
    </source>
</evidence>
<evidence type="ECO:0000313" key="20">
    <source>
        <dbReference type="Proteomes" id="UP000182190"/>
    </source>
</evidence>
<dbReference type="SUPFAM" id="SSF53448">
    <property type="entry name" value="Nucleotide-diphospho-sugar transferases"/>
    <property type="match status" value="1"/>
</dbReference>
<dbReference type="GO" id="GO:0046467">
    <property type="term" value="P:membrane lipid biosynthetic process"/>
    <property type="evidence" value="ECO:0007669"/>
    <property type="project" value="UniProtKB-ARBA"/>
</dbReference>
<dbReference type="Proteomes" id="UP000182190">
    <property type="component" value="Unassembled WGS sequence"/>
</dbReference>
<evidence type="ECO:0000256" key="15">
    <source>
        <dbReference type="ARBA" id="ARBA00066964"/>
    </source>
</evidence>
<comment type="caution">
    <text evidence="19">The sequence shown here is derived from an EMBL/GenBank/DDBJ whole genome shotgun (WGS) entry which is preliminary data.</text>
</comment>
<dbReference type="FunFam" id="3.90.550.10:FF:000164">
    <property type="entry name" value="Beta-(1-3)-glucosyl transferase"/>
    <property type="match status" value="1"/>
</dbReference>
<keyword evidence="6 19" id="KW-0808">Transferase</keyword>
<sequence length="435" mass="50019">METRIDRSSHDLRAESDRHWKARLVVLLIWGMVSLLHWQPQTQWFMGGLTAILTIQILRMLIAKPTSLQMEVDVDLPRVSILVPAKNESAVLTDLIDNLFHLNYPTSLLDIWVIDDGSTDQTPHILSQLQSQFPQLQVHRRESNGGKAGALNSVFPFTQGEIMLICDADAQLPADFLMQTVPLFRQSAIGAVQTRKTISNADTNFLTRCQQMEMNCDAFLQTHRIAAAGMTELRGNGMLVRRELLEQCNGWSEDTVTEDLDLTFQLYLIGAEIEFVTLSAVQEEGVTNWKSLWHQHCRWAEGGYQRYLDYFPHILTLNWKKELDLLLFLLLQFLLPIGLIADLLWTVFYSHHPVLFPLQTLLGLLLTVGFMAGVYQYQSLRGWQLIWATIQGSFYMVHWIPVMIFVTLRMCVKGRRAQWIKTEHYGQKGYKISIK</sequence>
<keyword evidence="12 18" id="KW-0472">Membrane</keyword>
<dbReference type="EMBL" id="CZCS02000239">
    <property type="protein sequence ID" value="VXD25257.1"/>
    <property type="molecule type" value="Genomic_DNA"/>
</dbReference>
<keyword evidence="8" id="KW-0319">Glycerol metabolism</keyword>
<dbReference type="CDD" id="cd06423">
    <property type="entry name" value="CESA_like"/>
    <property type="match status" value="1"/>
</dbReference>
<feature type="transmembrane region" description="Helical" evidence="18">
    <location>
        <begin position="354"/>
        <end position="373"/>
    </location>
</feature>
<dbReference type="InterPro" id="IPR029044">
    <property type="entry name" value="Nucleotide-diphossugar_trans"/>
</dbReference>
<evidence type="ECO:0000256" key="6">
    <source>
        <dbReference type="ARBA" id="ARBA00022679"/>
    </source>
</evidence>
<feature type="transmembrane region" description="Helical" evidence="18">
    <location>
        <begin position="385"/>
        <end position="408"/>
    </location>
</feature>
<comment type="catalytic activity">
    <reaction evidence="14">
        <text>a 1,2-diacyl-sn-glycerol + UDP-alpha-D-glucose = a 1,2-diacyl-3-O-(beta-D-glucopyranosyl)-sn-glycerol + UDP + H(+)</text>
        <dbReference type="Rhea" id="RHEA:17285"/>
        <dbReference type="ChEBI" id="CHEBI:15378"/>
        <dbReference type="ChEBI" id="CHEBI:17815"/>
        <dbReference type="ChEBI" id="CHEBI:58223"/>
        <dbReference type="ChEBI" id="CHEBI:58885"/>
        <dbReference type="ChEBI" id="CHEBI:75799"/>
        <dbReference type="EC" id="2.4.1.336"/>
    </reaction>
</comment>
<keyword evidence="13" id="KW-0119">Carbohydrate metabolism</keyword>
<evidence type="ECO:0000256" key="7">
    <source>
        <dbReference type="ARBA" id="ARBA00022692"/>
    </source>
</evidence>
<keyword evidence="10 18" id="KW-1133">Transmembrane helix</keyword>
<evidence type="ECO:0000256" key="8">
    <source>
        <dbReference type="ARBA" id="ARBA00022798"/>
    </source>
</evidence>
<evidence type="ECO:0000256" key="16">
    <source>
        <dbReference type="ARBA" id="ARBA00068721"/>
    </source>
</evidence>
<dbReference type="AlphaFoldDB" id="A0A7Z9C001"/>
<dbReference type="Gene3D" id="3.90.550.10">
    <property type="entry name" value="Spore Coat Polysaccharide Biosynthesis Protein SpsA, Chain A"/>
    <property type="match status" value="1"/>
</dbReference>
<organism evidence="19 20">
    <name type="scientific">Planktothrix paucivesiculata PCC 9631</name>
    <dbReference type="NCBI Taxonomy" id="671071"/>
    <lineage>
        <taxon>Bacteria</taxon>
        <taxon>Bacillati</taxon>
        <taxon>Cyanobacteriota</taxon>
        <taxon>Cyanophyceae</taxon>
        <taxon>Oscillatoriophycideae</taxon>
        <taxon>Oscillatoriales</taxon>
        <taxon>Microcoleaceae</taxon>
        <taxon>Planktothrix</taxon>
    </lineage>
</organism>
<evidence type="ECO:0000256" key="3">
    <source>
        <dbReference type="ARBA" id="ARBA00006739"/>
    </source>
</evidence>
<dbReference type="InterPro" id="IPR050321">
    <property type="entry name" value="Glycosyltr_2/OpgH_subfam"/>
</dbReference>
<comment type="cofactor">
    <cofactor evidence="1">
        <name>Mg(2+)</name>
        <dbReference type="ChEBI" id="CHEBI:18420"/>
    </cofactor>
</comment>
<keyword evidence="7 18" id="KW-0812">Transmembrane</keyword>
<feature type="transmembrane region" description="Helical" evidence="18">
    <location>
        <begin position="325"/>
        <end position="348"/>
    </location>
</feature>
<dbReference type="RefSeq" id="WP_083622443.1">
    <property type="nucleotide sequence ID" value="NZ_LR735021.1"/>
</dbReference>
<feature type="transmembrane region" description="Helical" evidence="18">
    <location>
        <begin position="20"/>
        <end position="38"/>
    </location>
</feature>
<evidence type="ECO:0000256" key="18">
    <source>
        <dbReference type="SAM" id="Phobius"/>
    </source>
</evidence>
<evidence type="ECO:0000256" key="14">
    <source>
        <dbReference type="ARBA" id="ARBA00053004"/>
    </source>
</evidence>
<keyword evidence="5" id="KW-0328">Glycosyltransferase</keyword>